<evidence type="ECO:0000313" key="2">
    <source>
        <dbReference type="EMBL" id="CDF84168.1"/>
    </source>
</evidence>
<dbReference type="KEGG" id="pkc:PKB_2821"/>
<reference evidence="2 3" key="2">
    <citation type="submission" date="2014-05" db="EMBL/GenBank/DDBJ databases">
        <title>Genome sequence of the 3-chlorobenzoate degrading bacterium Pseudomonas knackmussii B13 shows multiple evidence for horizontal gene transfer.</title>
        <authorList>
            <person name="Miyazaki R."/>
            <person name="Bertelli C."/>
            <person name="Falquet L."/>
            <person name="Robinson-Rechavi M."/>
            <person name="Gharib W."/>
            <person name="Roy S."/>
            <person name="Van der Meer J.R."/>
        </authorList>
    </citation>
    <scope>NUCLEOTIDE SEQUENCE [LARGE SCALE GENOMIC DNA]</scope>
    <source>
        <strain evidence="2 3">B13</strain>
    </source>
</reference>
<dbReference type="HOGENOM" id="CLU_094212_0_0_6"/>
<dbReference type="RefSeq" id="WP_084166639.1">
    <property type="nucleotide sequence ID" value="NZ_HG322950.1"/>
</dbReference>
<dbReference type="Pfam" id="PF05235">
    <property type="entry name" value="CHAD"/>
    <property type="match status" value="1"/>
</dbReference>
<sequence length="273" mass="30607">MSFADAVVISIVSLEVEVVHAFARLREESDNEALHDLRICVRRLRSLLKPLALGEVAAGLEANSAEVGRLTTPIRDLEVMAEELQQRGFAQAAQRRRDAVSVWYRASADHVAVERLVAALDDWPRTFRESIADSASGNLRRRTAQRLRRQFERLDAALNDPDHDRHSIRLLVKRARYAQEAYPQLLPLPFDLAARLKRLQSSLGSWHDHHQWCLKAVSEDDLKPLVCAWREAEQSALVAAEQDITDLAGELTLFLRLLDVEAGPASGAFLAPA</sequence>
<dbReference type="InterPro" id="IPR007899">
    <property type="entry name" value="CHAD_dom"/>
</dbReference>
<name>A0A024HI95_PSEKB</name>
<protein>
    <recommendedName>
        <fullName evidence="1">CHAD domain-containing protein</fullName>
    </recommendedName>
</protein>
<dbReference type="PROSITE" id="PS51708">
    <property type="entry name" value="CHAD"/>
    <property type="match status" value="1"/>
</dbReference>
<dbReference type="Proteomes" id="UP000025241">
    <property type="component" value="Chromosome I"/>
</dbReference>
<keyword evidence="3" id="KW-1185">Reference proteome</keyword>
<organism evidence="2 3">
    <name type="scientific">Pseudomonas knackmussii (strain DSM 6978 / CCUG 54928 / LMG 23759 / B13)</name>
    <dbReference type="NCBI Taxonomy" id="1301098"/>
    <lineage>
        <taxon>Bacteria</taxon>
        <taxon>Pseudomonadati</taxon>
        <taxon>Pseudomonadota</taxon>
        <taxon>Gammaproteobacteria</taxon>
        <taxon>Pseudomonadales</taxon>
        <taxon>Pseudomonadaceae</taxon>
        <taxon>Pseudomonas</taxon>
    </lineage>
</organism>
<evidence type="ECO:0000259" key="1">
    <source>
        <dbReference type="PROSITE" id="PS51708"/>
    </source>
</evidence>
<proteinExistence type="predicted"/>
<reference evidence="2 3" key="1">
    <citation type="submission" date="2013-03" db="EMBL/GenBank/DDBJ databases">
        <authorList>
            <person name="Linke B."/>
        </authorList>
    </citation>
    <scope>NUCLEOTIDE SEQUENCE [LARGE SCALE GENOMIC DNA]</scope>
    <source>
        <strain evidence="2 3">B13</strain>
    </source>
</reference>
<dbReference type="PANTHER" id="PTHR39339:SF1">
    <property type="entry name" value="CHAD DOMAIN-CONTAINING PROTEIN"/>
    <property type="match status" value="1"/>
</dbReference>
<accession>A0A024HI95</accession>
<dbReference type="PANTHER" id="PTHR39339">
    <property type="entry name" value="SLR1444 PROTEIN"/>
    <property type="match status" value="1"/>
</dbReference>
<dbReference type="eggNOG" id="COG5607">
    <property type="taxonomic scope" value="Bacteria"/>
</dbReference>
<dbReference type="EMBL" id="HG322950">
    <property type="protein sequence ID" value="CDF84168.1"/>
    <property type="molecule type" value="Genomic_DNA"/>
</dbReference>
<evidence type="ECO:0000313" key="3">
    <source>
        <dbReference type="Proteomes" id="UP000025241"/>
    </source>
</evidence>
<dbReference type="OrthoDB" id="8587394at2"/>
<feature type="domain" description="CHAD" evidence="1">
    <location>
        <begin position="1"/>
        <end position="254"/>
    </location>
</feature>
<dbReference type="STRING" id="1301098.PKB_2821"/>
<dbReference type="Gene3D" id="1.40.20.10">
    <property type="entry name" value="CHAD domain"/>
    <property type="match status" value="1"/>
</dbReference>
<dbReference type="SMART" id="SM00880">
    <property type="entry name" value="CHAD"/>
    <property type="match status" value="1"/>
</dbReference>
<gene>
    <name evidence="2" type="ORF">PKB_2821</name>
</gene>
<dbReference type="PATRIC" id="fig|1301098.3.peg.2837"/>
<dbReference type="InterPro" id="IPR038186">
    <property type="entry name" value="CHAD_dom_sf"/>
</dbReference>
<dbReference type="AlphaFoldDB" id="A0A024HI95"/>